<protein>
    <submittedName>
        <fullName evidence="2">Uncharacterized protein</fullName>
    </submittedName>
</protein>
<comment type="caution">
    <text evidence="2">The sequence shown here is derived from an EMBL/GenBank/DDBJ whole genome shotgun (WGS) entry which is preliminary data.</text>
</comment>
<sequence>MPNPEERGPSPEEMGLKPEQMRTSEVGHTFEAADVIKLADVDREFGEGTSLRIEHALRTQIQDGLHNAQEGTIEWRSAVHNAGRYKELFGKGFWDEETSGRIRSDLEKRIGRNLAPFANGDRGAAAFDAADLRRLYPEARVGGILSNTHDMREALLNFINAHFKDAIDDQKSLERLRGGEVELSGDRDKIENKAVRDVRGEYRMAINAIAAYRLLYRSDPSDQEIIWEDMGKENKTQAFISEGRKVLRDTALQYLSEKNVDEKAGQVIALLHELSPETSAGVGNAK</sequence>
<feature type="region of interest" description="Disordered" evidence="1">
    <location>
        <begin position="1"/>
        <end position="22"/>
    </location>
</feature>
<reference evidence="2 3" key="1">
    <citation type="journal article" date="2016" name="Nat. Commun.">
        <title>Thousands of microbial genomes shed light on interconnected biogeochemical processes in an aquifer system.</title>
        <authorList>
            <person name="Anantharaman K."/>
            <person name="Brown C.T."/>
            <person name="Hug L.A."/>
            <person name="Sharon I."/>
            <person name="Castelle C.J."/>
            <person name="Probst A.J."/>
            <person name="Thomas B.C."/>
            <person name="Singh A."/>
            <person name="Wilkins M.J."/>
            <person name="Karaoz U."/>
            <person name="Brodie E.L."/>
            <person name="Williams K.H."/>
            <person name="Hubbard S.S."/>
            <person name="Banfield J.F."/>
        </authorList>
    </citation>
    <scope>NUCLEOTIDE SEQUENCE [LARGE SCALE GENOMIC DNA]</scope>
</reference>
<name>A0A1G2PDS4_9BACT</name>
<gene>
    <name evidence="2" type="ORF">A2828_01480</name>
</gene>
<proteinExistence type="predicted"/>
<evidence type="ECO:0000256" key="1">
    <source>
        <dbReference type="SAM" id="MobiDB-lite"/>
    </source>
</evidence>
<evidence type="ECO:0000313" key="2">
    <source>
        <dbReference type="EMBL" id="OHA46490.1"/>
    </source>
</evidence>
<organism evidence="2 3">
    <name type="scientific">Candidatus Terrybacteria bacterium RIFCSPHIGHO2_01_FULL_43_35</name>
    <dbReference type="NCBI Taxonomy" id="1802361"/>
    <lineage>
        <taxon>Bacteria</taxon>
        <taxon>Candidatus Terryibacteriota</taxon>
    </lineage>
</organism>
<dbReference type="Proteomes" id="UP000178869">
    <property type="component" value="Unassembled WGS sequence"/>
</dbReference>
<dbReference type="EMBL" id="MHSR01000014">
    <property type="protein sequence ID" value="OHA46490.1"/>
    <property type="molecule type" value="Genomic_DNA"/>
</dbReference>
<dbReference type="AlphaFoldDB" id="A0A1G2PDS4"/>
<accession>A0A1G2PDS4</accession>
<evidence type="ECO:0000313" key="3">
    <source>
        <dbReference type="Proteomes" id="UP000178869"/>
    </source>
</evidence>